<comment type="caution">
    <text evidence="3">The sequence shown here is derived from an EMBL/GenBank/DDBJ whole genome shotgun (WGS) entry which is preliminary data.</text>
</comment>
<keyword evidence="2" id="KW-0812">Transmembrane</keyword>
<feature type="region of interest" description="Disordered" evidence="1">
    <location>
        <begin position="64"/>
        <end position="110"/>
    </location>
</feature>
<evidence type="ECO:0000313" key="4">
    <source>
        <dbReference type="Proteomes" id="UP000267081"/>
    </source>
</evidence>
<name>A0A427T3R9_9PSEU</name>
<gene>
    <name evidence="3" type="ORF">EIY87_28180</name>
</gene>
<organism evidence="3 4">
    <name type="scientific">Amycolatopsis eburnea</name>
    <dbReference type="NCBI Taxonomy" id="2267691"/>
    <lineage>
        <taxon>Bacteria</taxon>
        <taxon>Bacillati</taxon>
        <taxon>Actinomycetota</taxon>
        <taxon>Actinomycetes</taxon>
        <taxon>Pseudonocardiales</taxon>
        <taxon>Pseudonocardiaceae</taxon>
        <taxon>Amycolatopsis</taxon>
    </lineage>
</organism>
<keyword evidence="2" id="KW-1133">Transmembrane helix</keyword>
<dbReference type="OrthoDB" id="3638627at2"/>
<proteinExistence type="predicted"/>
<feature type="transmembrane region" description="Helical" evidence="2">
    <location>
        <begin position="21"/>
        <end position="54"/>
    </location>
</feature>
<dbReference type="AlphaFoldDB" id="A0A427T3R9"/>
<accession>A0A427T3R9</accession>
<evidence type="ECO:0000256" key="1">
    <source>
        <dbReference type="SAM" id="MobiDB-lite"/>
    </source>
</evidence>
<evidence type="ECO:0000256" key="2">
    <source>
        <dbReference type="SAM" id="Phobius"/>
    </source>
</evidence>
<reference evidence="3 4" key="1">
    <citation type="submission" date="2018-12" db="EMBL/GenBank/DDBJ databases">
        <title>Amycolatopsis eburnea sp. nov. actinomycete associate with arbuscular mycorrhiza fungal spore.</title>
        <authorList>
            <person name="Lumyong S."/>
            <person name="Chaiya L."/>
        </authorList>
    </citation>
    <scope>NUCLEOTIDE SEQUENCE [LARGE SCALE GENOMIC DNA]</scope>
    <source>
        <strain evidence="3 4">GLM-1</strain>
    </source>
</reference>
<keyword evidence="2" id="KW-0472">Membrane</keyword>
<dbReference type="RefSeq" id="WP_125312874.1">
    <property type="nucleotide sequence ID" value="NZ_RSEC01000058.1"/>
</dbReference>
<protein>
    <submittedName>
        <fullName evidence="3">Uncharacterized protein</fullName>
    </submittedName>
</protein>
<dbReference type="Proteomes" id="UP000267081">
    <property type="component" value="Unassembled WGS sequence"/>
</dbReference>
<dbReference type="EMBL" id="RSEC01000058">
    <property type="protein sequence ID" value="RSD13588.1"/>
    <property type="molecule type" value="Genomic_DNA"/>
</dbReference>
<evidence type="ECO:0000313" key="3">
    <source>
        <dbReference type="EMBL" id="RSD13588.1"/>
    </source>
</evidence>
<sequence length="110" mass="11970">MSRRKGAPRRMFGPIDPYCLLAVLPMLLVAGMVAALVSVPVGLVVAVFAGLIVVFDSWANRPGPVAPVRHPRPQPRPVVVRRPRPPAARPTGYRPRPGVWQPAPGAPYRR</sequence>
<keyword evidence="4" id="KW-1185">Reference proteome</keyword>
<feature type="compositionally biased region" description="Basic residues" evidence="1">
    <location>
        <begin position="69"/>
        <end position="84"/>
    </location>
</feature>